<evidence type="ECO:0000313" key="3">
    <source>
        <dbReference type="EMBL" id="AEG61072.1"/>
    </source>
</evidence>
<name>F6DSI2_DESRL</name>
<feature type="domain" description="PIN" evidence="2">
    <location>
        <begin position="5"/>
        <end position="132"/>
    </location>
</feature>
<dbReference type="KEGG" id="dru:Desru_2858"/>
<dbReference type="Proteomes" id="UP000009234">
    <property type="component" value="Chromosome"/>
</dbReference>
<proteinExistence type="predicted"/>
<dbReference type="HOGENOM" id="CLU_121774_1_0_9"/>
<dbReference type="SUPFAM" id="SSF88723">
    <property type="entry name" value="PIN domain-like"/>
    <property type="match status" value="1"/>
</dbReference>
<evidence type="ECO:0000313" key="4">
    <source>
        <dbReference type="Proteomes" id="UP000009234"/>
    </source>
</evidence>
<dbReference type="EMBL" id="CP002780">
    <property type="protein sequence ID" value="AEG61072.1"/>
    <property type="molecule type" value="Genomic_DNA"/>
</dbReference>
<keyword evidence="1" id="KW-0460">Magnesium</keyword>
<dbReference type="PANTHER" id="PTHR35901">
    <property type="entry name" value="RIBONUCLEASE VAPC3"/>
    <property type="match status" value="1"/>
</dbReference>
<reference evidence="4" key="1">
    <citation type="submission" date="2011-05" db="EMBL/GenBank/DDBJ databases">
        <title>Complete sequence of Desulfotomaculum ruminis DSM 2154.</title>
        <authorList>
            <person name="Lucas S."/>
            <person name="Copeland A."/>
            <person name="Lapidus A."/>
            <person name="Cheng J.-F."/>
            <person name="Goodwin L."/>
            <person name="Pitluck S."/>
            <person name="Lu M."/>
            <person name="Detter J.C."/>
            <person name="Han C."/>
            <person name="Tapia R."/>
            <person name="Land M."/>
            <person name="Hauser L."/>
            <person name="Kyrpides N."/>
            <person name="Ivanova N."/>
            <person name="Mikhailova N."/>
            <person name="Pagani I."/>
            <person name="Stams A.J.M."/>
            <person name="Plugge C.M."/>
            <person name="Muyzer G."/>
            <person name="Kuever J."/>
            <person name="Parshina S.N."/>
            <person name="Ivanova A.E."/>
            <person name="Nazina T.N."/>
            <person name="Brambilla E."/>
            <person name="Spring S."/>
            <person name="Klenk H.-P."/>
            <person name="Woyke T."/>
        </authorList>
    </citation>
    <scope>NUCLEOTIDE SEQUENCE [LARGE SCALE GENOMIC DNA]</scope>
    <source>
        <strain evidence="4">ATCC 23193 / DSM 2154 / NCIB 8452 / DL</strain>
    </source>
</reference>
<dbReference type="CDD" id="cd09873">
    <property type="entry name" value="PIN_Pae0151-like"/>
    <property type="match status" value="1"/>
</dbReference>
<dbReference type="InterPro" id="IPR002716">
    <property type="entry name" value="PIN_dom"/>
</dbReference>
<reference evidence="3 4" key="2">
    <citation type="journal article" date="2012" name="Stand. Genomic Sci.">
        <title>Complete genome sequence of the sulfate-reducing firmicute Desulfotomaculum ruminis type strain (DL(T)).</title>
        <authorList>
            <person name="Spring S."/>
            <person name="Visser M."/>
            <person name="Lu M."/>
            <person name="Copeland A."/>
            <person name="Lapidus A."/>
            <person name="Lucas S."/>
            <person name="Cheng J.F."/>
            <person name="Han C."/>
            <person name="Tapia R."/>
            <person name="Goodwin L.A."/>
            <person name="Pitluck S."/>
            <person name="Ivanova N."/>
            <person name="Land M."/>
            <person name="Hauser L."/>
            <person name="Larimer F."/>
            <person name="Rohde M."/>
            <person name="Goker M."/>
            <person name="Detter J.C."/>
            <person name="Kyrpides N.C."/>
            <person name="Woyke T."/>
            <person name="Schaap P.J."/>
            <person name="Plugge C.M."/>
            <person name="Muyzer G."/>
            <person name="Kuever J."/>
            <person name="Pereira I.A."/>
            <person name="Parshina S.N."/>
            <person name="Bernier-Latmani R."/>
            <person name="Stams A.J."/>
            <person name="Klenk H.P."/>
        </authorList>
    </citation>
    <scope>NUCLEOTIDE SEQUENCE [LARGE SCALE GENOMIC DNA]</scope>
    <source>
        <strain evidence="4">ATCC 23193 / DSM 2154 / NCIB 8452 / DL</strain>
    </source>
</reference>
<sequence length="151" mass="17559">MSKYICLDSSVFVKLFIEEDDSNKAKVLFQKIIEDNQMIVLPAFAWAEIGSIIRKKIRRGELGPREADEIWSAFRQFPGIIYLEEEAVADRAWKISRYFNLPTLYDAAFLAVSEEIKWRTGETCELWTTDERLVQNLKGKKEYVNSLKDIG</sequence>
<dbReference type="Gene3D" id="3.40.50.1010">
    <property type="entry name" value="5'-nuclease"/>
    <property type="match status" value="1"/>
</dbReference>
<accession>F6DSI2</accession>
<organism evidence="3 4">
    <name type="scientific">Desulforamulus ruminis (strain ATCC 23193 / DSM 2154 / NCIMB 8452 / DL)</name>
    <name type="common">Desulfotomaculum ruminis</name>
    <dbReference type="NCBI Taxonomy" id="696281"/>
    <lineage>
        <taxon>Bacteria</taxon>
        <taxon>Bacillati</taxon>
        <taxon>Bacillota</taxon>
        <taxon>Clostridia</taxon>
        <taxon>Eubacteriales</taxon>
        <taxon>Peptococcaceae</taxon>
        <taxon>Desulforamulus</taxon>
    </lineage>
</organism>
<dbReference type="Pfam" id="PF01850">
    <property type="entry name" value="PIN"/>
    <property type="match status" value="1"/>
</dbReference>
<protein>
    <submittedName>
        <fullName evidence="3">PilT protein domain protein</fullName>
    </submittedName>
</protein>
<keyword evidence="4" id="KW-1185">Reference proteome</keyword>
<dbReference type="OrthoDB" id="424427at2"/>
<dbReference type="InterPro" id="IPR051619">
    <property type="entry name" value="TypeII_TA_RNase_PINc/VapC"/>
</dbReference>
<dbReference type="InterPro" id="IPR044153">
    <property type="entry name" value="PIN_Pae0151-like"/>
</dbReference>
<dbReference type="RefSeq" id="WP_013842824.1">
    <property type="nucleotide sequence ID" value="NC_015589.1"/>
</dbReference>
<dbReference type="AlphaFoldDB" id="F6DSI2"/>
<gene>
    <name evidence="3" type="ordered locus">Desru_2858</name>
</gene>
<dbReference type="eggNOG" id="COG4113">
    <property type="taxonomic scope" value="Bacteria"/>
</dbReference>
<evidence type="ECO:0000259" key="2">
    <source>
        <dbReference type="Pfam" id="PF01850"/>
    </source>
</evidence>
<dbReference type="InterPro" id="IPR029060">
    <property type="entry name" value="PIN-like_dom_sf"/>
</dbReference>
<dbReference type="PANTHER" id="PTHR35901:SF1">
    <property type="entry name" value="EXONUCLEASE VAPC9"/>
    <property type="match status" value="1"/>
</dbReference>
<dbReference type="STRING" id="696281.Desru_2858"/>
<evidence type="ECO:0000256" key="1">
    <source>
        <dbReference type="ARBA" id="ARBA00022842"/>
    </source>
</evidence>